<accession>A0ABQ9YFG5</accession>
<dbReference type="PANTHER" id="PTHR10997:SF8">
    <property type="entry name" value="EXPORTIN-2"/>
    <property type="match status" value="1"/>
</dbReference>
<organism evidence="9 10">
    <name type="scientific">Blattamonas nauphoetae</name>
    <dbReference type="NCBI Taxonomy" id="2049346"/>
    <lineage>
        <taxon>Eukaryota</taxon>
        <taxon>Metamonada</taxon>
        <taxon>Preaxostyla</taxon>
        <taxon>Oxymonadida</taxon>
        <taxon>Blattamonas</taxon>
    </lineage>
</organism>
<evidence type="ECO:0000256" key="5">
    <source>
        <dbReference type="ARBA" id="ARBA00022490"/>
    </source>
</evidence>
<dbReference type="InterPro" id="IPR001494">
    <property type="entry name" value="Importin-beta_N"/>
</dbReference>
<dbReference type="InterPro" id="IPR016024">
    <property type="entry name" value="ARM-type_fold"/>
</dbReference>
<evidence type="ECO:0000259" key="8">
    <source>
        <dbReference type="PROSITE" id="PS50166"/>
    </source>
</evidence>
<evidence type="ECO:0000313" key="10">
    <source>
        <dbReference type="Proteomes" id="UP001281761"/>
    </source>
</evidence>
<dbReference type="EMBL" id="JARBJD010000011">
    <property type="protein sequence ID" value="KAK2962469.1"/>
    <property type="molecule type" value="Genomic_DNA"/>
</dbReference>
<gene>
    <name evidence="9" type="ORF">BLNAU_2712</name>
</gene>
<dbReference type="PROSITE" id="PS50166">
    <property type="entry name" value="IMPORTIN_B_NT"/>
    <property type="match status" value="1"/>
</dbReference>
<dbReference type="InterPro" id="IPR005043">
    <property type="entry name" value="XPO2_C"/>
</dbReference>
<protein>
    <submittedName>
        <fullName evidence="9">Importin-alpha re-exporter</fullName>
    </submittedName>
</protein>
<sequence length="1009" mass="115348">MAQNDLFPLDTVLQASLAQNDPGQIRFAEDQLALHGQTTAYPEHLLEILKNNPSDDLRNSAVMQLKIHFDRHWSKKESCHLFTEDSRTLIKNTLLELYFSATPFQQKFIKTILISIANFDFPLLWEECFDTLNKVVAEFSLDLKARALDLLHHFVKKFRYATQGKLTQRRLDMIISKITPTLYDTFRSCLQVDITNETPENRKLYFSCIHSVLRMFYSLCHFDIPQFFDDHLQTWMSGFLTIVSLPSGISTGEVDTSTVIEKSQKMIVYIMTLFVESYSDDVKPYIEGFMDPFLQLFSKITHHSYHDKLQVATVRFLEATAKSEFRGLFTPNAITVIYNQLIIPNIYIAAPEIDSFVAKPIQFIGFDLDGSEIHTRRMACAQLLTVMGNLFPEQVNPLVKGTLNTAILDQTGQEGPTTPISPDNWMKLTTFSLLLTTFANQLSLVSRGVTKTNHEPEVHFFIQQYIIPYLQLEFVDADTDALVRSQFIKFLQFFREFIPQQFVEGLFTLCVQHIAHPQIVVHTYAGIAVDRLLSVRSETQQLISQQTFDNLLSQILDQIFTSITKAKEEYDEENEYLMKILAHIIDMAKGSIINFVTPTLNSLKNLLNQVIEKPTNPNYYHSLFDAIAALIRCVSSSQIEAVNTFASELQPQFLEILKLDEETAKQNGEPALHRPELAQYVIQLVCLITNIRGSFDNDTMVLIERFLQKEMWMYKSFVPPLTTLITTCLRANPSYFFPLSGGSDEKLQSLMYIVLKLVGEPANNKSGLQLLDCVTEVLSLPREPQIDPLADPNDQSPFTQLMSTYFPVICRQALSTLYEHMTQQLVGNTLSWLSVLMYRRGIKFMWEMVDTGLPAYPDGTPRTIHDFLNEIWVPYASDVINAHQFKQIIYGTMILLTASPLANSSFSHWDALLNCAEELLHPRAKKMSKQRLKHSSDGENKNYDIEYAPLQYAHLSNLAPPNPLVAFTNAPAIFNERMGEFVNRMKSAFIDIWQKQPSPAVAKLQSFVQ</sequence>
<comment type="caution">
    <text evidence="9">The sequence shown here is derived from an EMBL/GenBank/DDBJ whole genome shotgun (WGS) entry which is preliminary data.</text>
</comment>
<reference evidence="9 10" key="1">
    <citation type="journal article" date="2022" name="bioRxiv">
        <title>Genomics of Preaxostyla Flagellates Illuminates Evolutionary Transitions and the Path Towards Mitochondrial Loss.</title>
        <authorList>
            <person name="Novak L.V.F."/>
            <person name="Treitli S.C."/>
            <person name="Pyrih J."/>
            <person name="Halakuc P."/>
            <person name="Pipaliya S.V."/>
            <person name="Vacek V."/>
            <person name="Brzon O."/>
            <person name="Soukal P."/>
            <person name="Eme L."/>
            <person name="Dacks J.B."/>
            <person name="Karnkowska A."/>
            <person name="Elias M."/>
            <person name="Hampl V."/>
        </authorList>
    </citation>
    <scope>NUCLEOTIDE SEQUENCE [LARGE SCALE GENOMIC DNA]</scope>
    <source>
        <strain evidence="9">NAU3</strain>
        <tissue evidence="9">Gut</tissue>
    </source>
</reference>
<evidence type="ECO:0000256" key="4">
    <source>
        <dbReference type="ARBA" id="ARBA00022448"/>
    </source>
</evidence>
<evidence type="ECO:0000256" key="7">
    <source>
        <dbReference type="ARBA" id="ARBA00023242"/>
    </source>
</evidence>
<dbReference type="InterPro" id="IPR013713">
    <property type="entry name" value="XPO2_central"/>
</dbReference>
<dbReference type="Proteomes" id="UP001281761">
    <property type="component" value="Unassembled WGS sequence"/>
</dbReference>
<feature type="domain" description="Importin N-terminal" evidence="8">
    <location>
        <begin position="28"/>
        <end position="100"/>
    </location>
</feature>
<evidence type="ECO:0000256" key="2">
    <source>
        <dbReference type="ARBA" id="ARBA00004496"/>
    </source>
</evidence>
<dbReference type="SUPFAM" id="SSF48371">
    <property type="entry name" value="ARM repeat"/>
    <property type="match status" value="1"/>
</dbReference>
<keyword evidence="5" id="KW-0963">Cytoplasm</keyword>
<dbReference type="Pfam" id="PF03810">
    <property type="entry name" value="IBN_N"/>
    <property type="match status" value="1"/>
</dbReference>
<dbReference type="SMART" id="SM00913">
    <property type="entry name" value="IBN_N"/>
    <property type="match status" value="1"/>
</dbReference>
<dbReference type="Pfam" id="PF03378">
    <property type="entry name" value="CAS_CSE1"/>
    <property type="match status" value="1"/>
</dbReference>
<keyword evidence="6" id="KW-0653">Protein transport</keyword>
<keyword evidence="4" id="KW-0813">Transport</keyword>
<comment type="subcellular location">
    <subcellularLocation>
        <location evidence="2">Cytoplasm</location>
    </subcellularLocation>
    <subcellularLocation>
        <location evidence="1">Nucleus</location>
    </subcellularLocation>
</comment>
<dbReference type="Pfam" id="PF08506">
    <property type="entry name" value="Cse1"/>
    <property type="match status" value="1"/>
</dbReference>
<dbReference type="Gene3D" id="1.25.10.10">
    <property type="entry name" value="Leucine-rich Repeat Variant"/>
    <property type="match status" value="1"/>
</dbReference>
<proteinExistence type="inferred from homology"/>
<dbReference type="InterPro" id="IPR011989">
    <property type="entry name" value="ARM-like"/>
</dbReference>
<evidence type="ECO:0000256" key="6">
    <source>
        <dbReference type="ARBA" id="ARBA00022927"/>
    </source>
</evidence>
<name>A0ABQ9YFG5_9EUKA</name>
<keyword evidence="10" id="KW-1185">Reference proteome</keyword>
<comment type="similarity">
    <text evidence="3">Belongs to the XPO2/CSE1 family.</text>
</comment>
<dbReference type="PANTHER" id="PTHR10997">
    <property type="entry name" value="IMPORTIN-7, 8, 11"/>
    <property type="match status" value="1"/>
</dbReference>
<evidence type="ECO:0000256" key="3">
    <source>
        <dbReference type="ARBA" id="ARBA00008669"/>
    </source>
</evidence>
<evidence type="ECO:0000256" key="1">
    <source>
        <dbReference type="ARBA" id="ARBA00004123"/>
    </source>
</evidence>
<keyword evidence="7" id="KW-0539">Nucleus</keyword>
<evidence type="ECO:0000313" key="9">
    <source>
        <dbReference type="EMBL" id="KAK2962469.1"/>
    </source>
</evidence>